<dbReference type="Proteomes" id="UP000244677">
    <property type="component" value="Chromosome"/>
</dbReference>
<name>A0A2S1LRW5_9FLAO</name>
<evidence type="ECO:0000313" key="1">
    <source>
        <dbReference type="EMBL" id="AWG26503.1"/>
    </source>
</evidence>
<reference evidence="1 2" key="1">
    <citation type="submission" date="2017-04" db="EMBL/GenBank/DDBJ databases">
        <title>Complete genome sequence of Flavobacterium kingsejong AJ004.</title>
        <authorList>
            <person name="Lee P.C."/>
        </authorList>
    </citation>
    <scope>NUCLEOTIDE SEQUENCE [LARGE SCALE GENOMIC DNA]</scope>
    <source>
        <strain evidence="1 2">AJ004</strain>
    </source>
</reference>
<dbReference type="KEGG" id="fki:FK004_15370"/>
<sequence>MHNTSSQLYKYVSNLIIGYFKSQKIQPGDRFNLYLEDKENIEFLYESLEHTSTVTIQPFSYTHPEGGEAYTTCCLLIGDTKVIIASSTFASEDYFTMLRNKVADQNDLFEGTAILILFSGKLDSLLGGSSSLIKEGMPLHYSRFKNQIEYDIENSATLKKYEKQILKSVLDRKTKSVVEDNNSIFDYEQVINSLQKGTIDLKDYRFLGLFPQEELGSKHGDLSKDLTSNFSLYEKFENIFLNGNPASDLEQDLPSTALTRIIKEDWHDFDYSEIVKWMDKEKEKAPPVFQNIEGDNLLQTIWYNTDGDSASKKRNVNIIVFNPPLELPFKINVKYDQFIKKEGLSIKLGSKNISATNSGFSVVLEFKEFDAQNLFTLIEYKDSETDKKYVIKILHLPFKPDIISQFEGNFQLNIQKSNSYLQIKESSSLVFNPDGEIPITELLSLNKTFQIKEDNKLIINNDYSLAQEDLIHFKIELFDVIIPIAFKTDFEAPKPISGLDVWKEKRVNCLDFKYKKEGNIIKLLFKNNEKTVSGEFRNNLIQEEQIINSEGYSWLLGNENSISINDLELSDDMKLAFNKLKAYYKTKETQPSLVYLNEELKQIALEYVSCFIMQLEQLEENKPLTYKQKNLLWLGVVKVEKPVNLTT</sequence>
<keyword evidence="2" id="KW-1185">Reference proteome</keyword>
<dbReference type="AlphaFoldDB" id="A0A2S1LRW5"/>
<proteinExistence type="predicted"/>
<gene>
    <name evidence="1" type="ORF">FK004_15370</name>
</gene>
<protein>
    <submittedName>
        <fullName evidence="1">Uncharacterized protein</fullName>
    </submittedName>
</protein>
<dbReference type="EMBL" id="CP020919">
    <property type="protein sequence ID" value="AWG26503.1"/>
    <property type="molecule type" value="Genomic_DNA"/>
</dbReference>
<evidence type="ECO:0000313" key="2">
    <source>
        <dbReference type="Proteomes" id="UP000244677"/>
    </source>
</evidence>
<organism evidence="1 2">
    <name type="scientific">Flavobacterium kingsejongi</name>
    <dbReference type="NCBI Taxonomy" id="1678728"/>
    <lineage>
        <taxon>Bacteria</taxon>
        <taxon>Pseudomonadati</taxon>
        <taxon>Bacteroidota</taxon>
        <taxon>Flavobacteriia</taxon>
        <taxon>Flavobacteriales</taxon>
        <taxon>Flavobacteriaceae</taxon>
        <taxon>Flavobacterium</taxon>
    </lineage>
</organism>
<dbReference type="REBASE" id="250272">
    <property type="entry name" value="Fsp42908DptHP"/>
</dbReference>
<accession>A0A2S1LRW5</accession>